<dbReference type="PANTHER" id="PTHR11909">
    <property type="entry name" value="CASEIN KINASE-RELATED"/>
    <property type="match status" value="1"/>
</dbReference>
<keyword evidence="3 4" id="KW-0067">ATP-binding</keyword>
<dbReference type="KEGG" id="tva:4750264"/>
<dbReference type="eggNOG" id="KOG1164">
    <property type="taxonomic scope" value="Eukaryota"/>
</dbReference>
<dbReference type="STRING" id="5722.A2FRB1"/>
<dbReference type="InterPro" id="IPR017441">
    <property type="entry name" value="Protein_kinase_ATP_BS"/>
</dbReference>
<sequence>MDRTVGTYYHIKRKLGAGSFGKIYLVEHTLTHEYYAAKFESLDCPAPQLHYEAKLYKKFAGGSHIPNIHWTGCEKNHNIMVMDLLGSSLEDLFQKNGQKLSLKTVLVLADQMLSAIQYIHSKNYIHRDIKPDNFMVGTGKNAVKVYSIDFGLSKRYRDDITHEHIRYIEGKSLTGTARYASIGALRGHEQSRRDDLEALGYVWIYLLKGKLPWMGINAHSREEKYKLIADCKEDTPIRQLCANLPPEFVTYMKYVRNLGFTESPNYTMLRELFRTAFTNAGFINDHQFEWTEPKITTIGKENFAPFDATRKNTDLRPMTAQKRAIAAGNIRQTEKTPRPYKENEIQTPREQEVVEKKRNFLYNPQKASNLRAKAAQEYAFPSRLSKIPRRFLD</sequence>
<name>A2FRB1_TRIV3</name>
<dbReference type="GO" id="GO:0007165">
    <property type="term" value="P:signal transduction"/>
    <property type="evidence" value="ECO:0000318"/>
    <property type="project" value="GO_Central"/>
</dbReference>
<dbReference type="InterPro" id="IPR008271">
    <property type="entry name" value="Ser/Thr_kinase_AS"/>
</dbReference>
<dbReference type="PROSITE" id="PS00108">
    <property type="entry name" value="PROTEIN_KINASE_ST"/>
    <property type="match status" value="1"/>
</dbReference>
<dbReference type="Proteomes" id="UP000001542">
    <property type="component" value="Unassembled WGS sequence"/>
</dbReference>
<evidence type="ECO:0000256" key="4">
    <source>
        <dbReference type="PROSITE-ProRule" id="PRU10141"/>
    </source>
</evidence>
<dbReference type="VEuPathDB" id="TrichDB:TVAG_361930"/>
<dbReference type="OMA" id="PWMNLAC"/>
<gene>
    <name evidence="7" type="ORF">TVAG_361930</name>
</gene>
<evidence type="ECO:0000256" key="2">
    <source>
        <dbReference type="ARBA" id="ARBA00022741"/>
    </source>
</evidence>
<proteinExistence type="inferred from homology"/>
<evidence type="ECO:0000259" key="6">
    <source>
        <dbReference type="PROSITE" id="PS50011"/>
    </source>
</evidence>
<dbReference type="PROSITE" id="PS50011">
    <property type="entry name" value="PROTEIN_KINASE_DOM"/>
    <property type="match status" value="1"/>
</dbReference>
<reference evidence="7" key="1">
    <citation type="submission" date="2006-10" db="EMBL/GenBank/DDBJ databases">
        <authorList>
            <person name="Amadeo P."/>
            <person name="Zhao Q."/>
            <person name="Wortman J."/>
            <person name="Fraser-Liggett C."/>
            <person name="Carlton J."/>
        </authorList>
    </citation>
    <scope>NUCLEOTIDE SEQUENCE</scope>
    <source>
        <strain evidence="7">G3</strain>
    </source>
</reference>
<dbReference type="OrthoDB" id="5800476at2759"/>
<keyword evidence="8" id="KW-1185">Reference proteome</keyword>
<dbReference type="FunFam" id="1.10.510.10:FF:000596">
    <property type="entry name" value="CK1 family protein kinase"/>
    <property type="match status" value="1"/>
</dbReference>
<dbReference type="InterPro" id="IPR000719">
    <property type="entry name" value="Prot_kinase_dom"/>
</dbReference>
<feature type="domain" description="Protein kinase" evidence="6">
    <location>
        <begin position="9"/>
        <end position="277"/>
    </location>
</feature>
<dbReference type="GO" id="GO:0005634">
    <property type="term" value="C:nucleus"/>
    <property type="evidence" value="ECO:0000318"/>
    <property type="project" value="GO_Central"/>
</dbReference>
<evidence type="ECO:0000313" key="8">
    <source>
        <dbReference type="Proteomes" id="UP000001542"/>
    </source>
</evidence>
<dbReference type="GO" id="GO:0005524">
    <property type="term" value="F:ATP binding"/>
    <property type="evidence" value="ECO:0007669"/>
    <property type="project" value="UniProtKB-UniRule"/>
</dbReference>
<evidence type="ECO:0000313" key="7">
    <source>
        <dbReference type="EMBL" id="EAX92552.1"/>
    </source>
</evidence>
<dbReference type="SUPFAM" id="SSF56112">
    <property type="entry name" value="Protein kinase-like (PK-like)"/>
    <property type="match status" value="1"/>
</dbReference>
<dbReference type="GO" id="GO:0004674">
    <property type="term" value="F:protein serine/threonine kinase activity"/>
    <property type="evidence" value="ECO:0000318"/>
    <property type="project" value="GO_Central"/>
</dbReference>
<dbReference type="EMBL" id="DS113960">
    <property type="protein sequence ID" value="EAX92552.1"/>
    <property type="molecule type" value="Genomic_DNA"/>
</dbReference>
<comment type="similarity">
    <text evidence="5">Belongs to the protein kinase superfamily.</text>
</comment>
<reference evidence="7" key="2">
    <citation type="journal article" date="2007" name="Science">
        <title>Draft genome sequence of the sexually transmitted pathogen Trichomonas vaginalis.</title>
        <authorList>
            <person name="Carlton J.M."/>
            <person name="Hirt R.P."/>
            <person name="Silva J.C."/>
            <person name="Delcher A.L."/>
            <person name="Schatz M."/>
            <person name="Zhao Q."/>
            <person name="Wortman J.R."/>
            <person name="Bidwell S.L."/>
            <person name="Alsmark U.C.M."/>
            <person name="Besteiro S."/>
            <person name="Sicheritz-Ponten T."/>
            <person name="Noel C.J."/>
            <person name="Dacks J.B."/>
            <person name="Foster P.G."/>
            <person name="Simillion C."/>
            <person name="Van de Peer Y."/>
            <person name="Miranda-Saavedra D."/>
            <person name="Barton G.J."/>
            <person name="Westrop G.D."/>
            <person name="Mueller S."/>
            <person name="Dessi D."/>
            <person name="Fiori P.L."/>
            <person name="Ren Q."/>
            <person name="Paulsen I."/>
            <person name="Zhang H."/>
            <person name="Bastida-Corcuera F.D."/>
            <person name="Simoes-Barbosa A."/>
            <person name="Brown M.T."/>
            <person name="Hayes R.D."/>
            <person name="Mukherjee M."/>
            <person name="Okumura C.Y."/>
            <person name="Schneider R."/>
            <person name="Smith A.J."/>
            <person name="Vanacova S."/>
            <person name="Villalvazo M."/>
            <person name="Haas B.J."/>
            <person name="Pertea M."/>
            <person name="Feldblyum T.V."/>
            <person name="Utterback T.R."/>
            <person name="Shu C.L."/>
            <person name="Osoegawa K."/>
            <person name="de Jong P.J."/>
            <person name="Hrdy I."/>
            <person name="Horvathova L."/>
            <person name="Zubacova Z."/>
            <person name="Dolezal P."/>
            <person name="Malik S.B."/>
            <person name="Logsdon J.M. Jr."/>
            <person name="Henze K."/>
            <person name="Gupta A."/>
            <person name="Wang C.C."/>
            <person name="Dunne R.L."/>
            <person name="Upcroft J.A."/>
            <person name="Upcroft P."/>
            <person name="White O."/>
            <person name="Salzberg S.L."/>
            <person name="Tang P."/>
            <person name="Chiu C.-H."/>
            <person name="Lee Y.-S."/>
            <person name="Embley T.M."/>
            <person name="Coombs G.H."/>
            <person name="Mottram J.C."/>
            <person name="Tachezy J."/>
            <person name="Fraser-Liggett C.M."/>
            <person name="Johnson P.J."/>
        </authorList>
    </citation>
    <scope>NUCLEOTIDE SEQUENCE [LARGE SCALE GENOMIC DNA]</scope>
    <source>
        <strain evidence="7">G3</strain>
    </source>
</reference>
<keyword evidence="2 4" id="KW-0547">Nucleotide-binding</keyword>
<dbReference type="CDD" id="cd14016">
    <property type="entry name" value="STKc_CK1"/>
    <property type="match status" value="1"/>
</dbReference>
<dbReference type="Pfam" id="PF00069">
    <property type="entry name" value="Pkinase"/>
    <property type="match status" value="1"/>
</dbReference>
<dbReference type="InterPro" id="IPR011009">
    <property type="entry name" value="Kinase-like_dom_sf"/>
</dbReference>
<dbReference type="SMR" id="A2FRB1"/>
<accession>A2FRB1</accession>
<keyword evidence="7" id="KW-0808">Transferase</keyword>
<dbReference type="GO" id="GO:0005737">
    <property type="term" value="C:cytoplasm"/>
    <property type="evidence" value="ECO:0000318"/>
    <property type="project" value="GO_Central"/>
</dbReference>
<dbReference type="RefSeq" id="XP_001305482.1">
    <property type="nucleotide sequence ID" value="XM_001305481.1"/>
</dbReference>
<dbReference type="Gene3D" id="1.10.510.10">
    <property type="entry name" value="Transferase(Phosphotransferase) domain 1"/>
    <property type="match status" value="1"/>
</dbReference>
<dbReference type="PROSITE" id="PS00107">
    <property type="entry name" value="PROTEIN_KINASE_ATP"/>
    <property type="match status" value="1"/>
</dbReference>
<protein>
    <recommendedName>
        <fullName evidence="1">non-specific serine/threonine protein kinase</fullName>
        <ecNumber evidence="1">2.7.11.1</ecNumber>
    </recommendedName>
</protein>
<dbReference type="VEuPathDB" id="TrichDB:TVAGG3_0449200"/>
<keyword evidence="5" id="KW-0723">Serine/threonine-protein kinase</keyword>
<dbReference type="GO" id="GO:0006897">
    <property type="term" value="P:endocytosis"/>
    <property type="evidence" value="ECO:0000318"/>
    <property type="project" value="GO_Central"/>
</dbReference>
<feature type="binding site" evidence="4">
    <location>
        <position position="38"/>
    </location>
    <ligand>
        <name>ATP</name>
        <dbReference type="ChEBI" id="CHEBI:30616"/>
    </ligand>
</feature>
<dbReference type="SMART" id="SM00220">
    <property type="entry name" value="S_TKc"/>
    <property type="match status" value="1"/>
</dbReference>
<organism evidence="7 8">
    <name type="scientific">Trichomonas vaginalis (strain ATCC PRA-98 / G3)</name>
    <dbReference type="NCBI Taxonomy" id="412133"/>
    <lineage>
        <taxon>Eukaryota</taxon>
        <taxon>Metamonada</taxon>
        <taxon>Parabasalia</taxon>
        <taxon>Trichomonadida</taxon>
        <taxon>Trichomonadidae</taxon>
        <taxon>Trichomonas</taxon>
    </lineage>
</organism>
<dbReference type="AlphaFoldDB" id="A2FRB1"/>
<evidence type="ECO:0000256" key="5">
    <source>
        <dbReference type="RuleBase" id="RU000304"/>
    </source>
</evidence>
<dbReference type="EC" id="2.7.11.1" evidence="1"/>
<evidence type="ECO:0000256" key="3">
    <source>
        <dbReference type="ARBA" id="ARBA00022840"/>
    </source>
</evidence>
<dbReference type="InParanoid" id="A2FRB1"/>
<evidence type="ECO:0000256" key="1">
    <source>
        <dbReference type="ARBA" id="ARBA00012513"/>
    </source>
</evidence>
<keyword evidence="7" id="KW-0418">Kinase</keyword>
<dbReference type="InterPro" id="IPR050235">
    <property type="entry name" value="CK1_Ser-Thr_kinase"/>
</dbReference>